<dbReference type="FunFam" id="3.40.50.720:FF:000018">
    <property type="entry name" value="Malate dehydrogenase"/>
    <property type="match status" value="1"/>
</dbReference>
<keyword evidence="6 12" id="KW-0560">Oxidoreductase</keyword>
<dbReference type="Pfam" id="PF02866">
    <property type="entry name" value="Ldh_1_C"/>
    <property type="match status" value="1"/>
</dbReference>
<dbReference type="Gene3D" id="3.40.50.720">
    <property type="entry name" value="NAD(P)-binding Rossmann-like Domain"/>
    <property type="match status" value="1"/>
</dbReference>
<evidence type="ECO:0000256" key="9">
    <source>
        <dbReference type="PIRSR" id="PIRSR000102-1"/>
    </source>
</evidence>
<evidence type="ECO:0000259" key="13">
    <source>
        <dbReference type="Pfam" id="PF00056"/>
    </source>
</evidence>
<dbReference type="GO" id="GO:0004459">
    <property type="term" value="F:L-lactate dehydrogenase (NAD+) activity"/>
    <property type="evidence" value="ECO:0007669"/>
    <property type="project" value="TreeGrafter"/>
</dbReference>
<feature type="binding site" evidence="11">
    <location>
        <begin position="113"/>
        <end position="115"/>
    </location>
    <ligand>
        <name>NAD(+)</name>
        <dbReference type="ChEBI" id="CHEBI:57540"/>
    </ligand>
</feature>
<evidence type="ECO:0000256" key="11">
    <source>
        <dbReference type="PIRSR" id="PIRSR000102-3"/>
    </source>
</evidence>
<evidence type="ECO:0000256" key="1">
    <source>
        <dbReference type="ARBA" id="ARBA00003966"/>
    </source>
</evidence>
<dbReference type="NCBIfam" id="TIGR01763">
    <property type="entry name" value="MalateDH_bact"/>
    <property type="match status" value="1"/>
</dbReference>
<evidence type="ECO:0000313" key="16">
    <source>
        <dbReference type="EMBL" id="MBX8644020.1"/>
    </source>
</evidence>
<feature type="binding site" evidence="11">
    <location>
        <begin position="3"/>
        <end position="8"/>
    </location>
    <ligand>
        <name>NAD(+)</name>
        <dbReference type="ChEBI" id="CHEBI:57540"/>
    </ligand>
</feature>
<dbReference type="HAMAP" id="MF_00487">
    <property type="entry name" value="Malate_dehydrog_3"/>
    <property type="match status" value="1"/>
</dbReference>
<name>A0A8J8CD59_9ARCH</name>
<dbReference type="PANTHER" id="PTHR43128:SF16">
    <property type="entry name" value="L-LACTATE DEHYDROGENASE"/>
    <property type="match status" value="1"/>
</dbReference>
<dbReference type="GO" id="GO:0030060">
    <property type="term" value="F:L-malate dehydrogenase (NAD+) activity"/>
    <property type="evidence" value="ECO:0007669"/>
    <property type="project" value="UniProtKB-EC"/>
</dbReference>
<dbReference type="SUPFAM" id="SSF56327">
    <property type="entry name" value="LDH C-terminal domain-like"/>
    <property type="match status" value="1"/>
</dbReference>
<dbReference type="AlphaFoldDB" id="A0A8J8CD59"/>
<keyword evidence="7 11" id="KW-0520">NAD</keyword>
<evidence type="ECO:0000313" key="15">
    <source>
        <dbReference type="EMBL" id="MBX8631181.1"/>
    </source>
</evidence>
<dbReference type="GO" id="GO:0006099">
    <property type="term" value="P:tricarboxylic acid cycle"/>
    <property type="evidence" value="ECO:0007669"/>
    <property type="project" value="UniProtKB-KW"/>
</dbReference>
<reference evidence="16" key="1">
    <citation type="submission" date="2021-05" db="EMBL/GenBank/DDBJ databases">
        <title>Genomic insights into ecological role and evolution of a novel Thermoplasmata order Candidatus Sysuiplasmatales.</title>
        <authorList>
            <person name="Yuan Y."/>
        </authorList>
    </citation>
    <scope>NUCLEOTIDE SEQUENCE</scope>
    <source>
        <strain evidence="16">TUT19-bin139</strain>
        <strain evidence="15">YP2-bin.285</strain>
    </source>
</reference>
<comment type="function">
    <text evidence="1">Catalyzes the reversible oxidation of malate to oxaloacetate.</text>
</comment>
<dbReference type="Pfam" id="PF00056">
    <property type="entry name" value="Ldh_1_N"/>
    <property type="match status" value="1"/>
</dbReference>
<evidence type="ECO:0000313" key="17">
    <source>
        <dbReference type="Proteomes" id="UP000750197"/>
    </source>
</evidence>
<dbReference type="Gene3D" id="3.90.110.10">
    <property type="entry name" value="Lactate dehydrogenase/glycoside hydrolase, family 4, C-terminal"/>
    <property type="match status" value="1"/>
</dbReference>
<evidence type="ECO:0000256" key="8">
    <source>
        <dbReference type="ARBA" id="ARBA00048313"/>
    </source>
</evidence>
<dbReference type="EMBL" id="JAGVSJ010000002">
    <property type="protein sequence ID" value="MBX8631181.1"/>
    <property type="molecule type" value="Genomic_DNA"/>
</dbReference>
<feature type="binding site" evidence="10">
    <location>
        <position position="83"/>
    </location>
    <ligand>
        <name>substrate</name>
    </ligand>
</feature>
<dbReference type="EMBL" id="JAHEAC010000033">
    <property type="protein sequence ID" value="MBX8644020.1"/>
    <property type="molecule type" value="Genomic_DNA"/>
</dbReference>
<dbReference type="PRINTS" id="PR00086">
    <property type="entry name" value="LLDHDRGNASE"/>
</dbReference>
<dbReference type="Proteomes" id="UP000750197">
    <property type="component" value="Unassembled WGS sequence"/>
</dbReference>
<dbReference type="InterPro" id="IPR001557">
    <property type="entry name" value="L-lactate/malate_DH"/>
</dbReference>
<dbReference type="EC" id="1.1.1.37" evidence="3"/>
<dbReference type="PIRSF" id="PIRSF000102">
    <property type="entry name" value="Lac_mal_DH"/>
    <property type="match status" value="1"/>
</dbReference>
<feature type="binding site" evidence="10">
    <location>
        <position position="77"/>
    </location>
    <ligand>
        <name>substrate</name>
    </ligand>
</feature>
<dbReference type="PANTHER" id="PTHR43128">
    <property type="entry name" value="L-2-HYDROXYCARBOXYLATE DEHYDROGENASE (NAD(P)(+))"/>
    <property type="match status" value="1"/>
</dbReference>
<dbReference type="CDD" id="cd01339">
    <property type="entry name" value="LDH-like_MDH"/>
    <property type="match status" value="1"/>
</dbReference>
<evidence type="ECO:0000256" key="3">
    <source>
        <dbReference type="ARBA" id="ARBA00012995"/>
    </source>
</evidence>
<feature type="domain" description="Lactate/malate dehydrogenase N-terminal" evidence="13">
    <location>
        <begin position="2"/>
        <end position="137"/>
    </location>
</feature>
<evidence type="ECO:0000259" key="14">
    <source>
        <dbReference type="Pfam" id="PF02866"/>
    </source>
</evidence>
<feature type="binding site" evidence="11">
    <location>
        <position position="90"/>
    </location>
    <ligand>
        <name>NAD(+)</name>
        <dbReference type="ChEBI" id="CHEBI:57540"/>
    </ligand>
</feature>
<accession>A0A8J8CD59</accession>
<evidence type="ECO:0000256" key="10">
    <source>
        <dbReference type="PIRSR" id="PIRSR000102-2"/>
    </source>
</evidence>
<protein>
    <recommendedName>
        <fullName evidence="4">Malate dehydrogenase</fullName>
        <ecNumber evidence="3">1.1.1.37</ecNumber>
    </recommendedName>
</protein>
<dbReference type="InterPro" id="IPR001236">
    <property type="entry name" value="Lactate/malate_DH_N"/>
</dbReference>
<evidence type="ECO:0000256" key="5">
    <source>
        <dbReference type="ARBA" id="ARBA00022532"/>
    </source>
</evidence>
<dbReference type="InterPro" id="IPR022383">
    <property type="entry name" value="Lactate/malate_DH_C"/>
</dbReference>
<comment type="similarity">
    <text evidence="2 12">Belongs to the LDH/MDH superfamily.</text>
</comment>
<feature type="domain" description="Lactate/malate dehydrogenase C-terminal" evidence="14">
    <location>
        <begin position="142"/>
        <end position="302"/>
    </location>
</feature>
<organism evidence="16 17">
    <name type="scientific">Candidatus Sysuiplasma superficiale</name>
    <dbReference type="NCBI Taxonomy" id="2823368"/>
    <lineage>
        <taxon>Archaea</taxon>
        <taxon>Methanobacteriati</taxon>
        <taxon>Thermoplasmatota</taxon>
        <taxon>Thermoplasmata</taxon>
        <taxon>Candidatus Sysuiplasmatales</taxon>
        <taxon>Candidatus Sysuiplasmataceae</taxon>
        <taxon>Candidatus Sysuiplasma</taxon>
    </lineage>
</organism>
<feature type="binding site" evidence="10">
    <location>
        <position position="146"/>
    </location>
    <ligand>
        <name>substrate</name>
    </ligand>
</feature>
<dbReference type="InterPro" id="IPR011275">
    <property type="entry name" value="Malate_DH_type3"/>
</dbReference>
<comment type="caution">
    <text evidence="16">The sequence shown here is derived from an EMBL/GenBank/DDBJ whole genome shotgun (WGS) entry which is preliminary data.</text>
</comment>
<comment type="catalytic activity">
    <reaction evidence="8">
        <text>(S)-malate + NAD(+) = oxaloacetate + NADH + H(+)</text>
        <dbReference type="Rhea" id="RHEA:21432"/>
        <dbReference type="ChEBI" id="CHEBI:15378"/>
        <dbReference type="ChEBI" id="CHEBI:15589"/>
        <dbReference type="ChEBI" id="CHEBI:16452"/>
        <dbReference type="ChEBI" id="CHEBI:57540"/>
        <dbReference type="ChEBI" id="CHEBI:57945"/>
        <dbReference type="EC" id="1.1.1.37"/>
    </reaction>
</comment>
<dbReference type="GO" id="GO:0006089">
    <property type="term" value="P:lactate metabolic process"/>
    <property type="evidence" value="ECO:0007669"/>
    <property type="project" value="TreeGrafter"/>
</dbReference>
<proteinExistence type="inferred from homology"/>
<dbReference type="FunFam" id="3.90.110.10:FF:000004">
    <property type="entry name" value="Malate dehydrogenase"/>
    <property type="match status" value="1"/>
</dbReference>
<dbReference type="NCBIfam" id="NF004863">
    <property type="entry name" value="PRK06223.1"/>
    <property type="match status" value="1"/>
</dbReference>
<evidence type="ECO:0000256" key="4">
    <source>
        <dbReference type="ARBA" id="ARBA00020382"/>
    </source>
</evidence>
<sequence length="307" mass="32728">MIGAGNVGATAGQKIAERDIADEVVFVDVVEGLPQGRALDMMESAPVEGFNTKVSGSNDYASISDSDIIVVTAGLARKPGMTRSDLLDKNAAIISSIAENIRKYAPRSFVIVVTNPMDIMTYLLFRKTGFPKNRVVGMAGVLDTSRFRTFVSMELGVYPSQVTAFVLGGHGPSMVPIVSNSSVAGVPLTQLLSTEKIEGIVKRTRMGGDEIVNLLKTGSAFYAPASSIYEMVASVALNERRILPCSAYIDGEYGIRGIFTGVPVVLGKSGVERIVEISISSEESAALKASAEAVRKDVELLTEHKFL</sequence>
<dbReference type="SUPFAM" id="SSF51735">
    <property type="entry name" value="NAD(P)-binding Rossmann-fold domains"/>
    <property type="match status" value="1"/>
</dbReference>
<evidence type="ECO:0000256" key="2">
    <source>
        <dbReference type="ARBA" id="ARBA00008104"/>
    </source>
</evidence>
<evidence type="ECO:0000256" key="7">
    <source>
        <dbReference type="ARBA" id="ARBA00023027"/>
    </source>
</evidence>
<dbReference type="Proteomes" id="UP000716004">
    <property type="component" value="Unassembled WGS sequence"/>
</dbReference>
<keyword evidence="5" id="KW-0816">Tricarboxylic acid cycle</keyword>
<feature type="binding site" evidence="10">
    <location>
        <position position="115"/>
    </location>
    <ligand>
        <name>substrate</name>
    </ligand>
</feature>
<feature type="binding site" evidence="11">
    <location>
        <position position="28"/>
    </location>
    <ligand>
        <name>NAD(+)</name>
        <dbReference type="ChEBI" id="CHEBI:57540"/>
    </ligand>
</feature>
<feature type="active site" description="Proton acceptor" evidence="9">
    <location>
        <position position="170"/>
    </location>
</feature>
<evidence type="ECO:0000256" key="6">
    <source>
        <dbReference type="ARBA" id="ARBA00023002"/>
    </source>
</evidence>
<evidence type="ECO:0000256" key="12">
    <source>
        <dbReference type="RuleBase" id="RU003369"/>
    </source>
</evidence>
<dbReference type="InterPro" id="IPR036291">
    <property type="entry name" value="NAD(P)-bd_dom_sf"/>
</dbReference>
<dbReference type="InterPro" id="IPR015955">
    <property type="entry name" value="Lactate_DH/Glyco_Ohase_4_C"/>
</dbReference>
<gene>
    <name evidence="16" type="primary">mdh</name>
    <name evidence="15" type="ORF">J9259_01470</name>
    <name evidence="16" type="ORF">KIY12_04770</name>
</gene>